<accession>A0A8S0Y992</accession>
<dbReference type="EMBL" id="CADCXN010000041">
    <property type="protein sequence ID" value="CAA9889816.1"/>
    <property type="molecule type" value="Genomic_DNA"/>
</dbReference>
<gene>
    <name evidence="1" type="ORF">METHB2_140003</name>
</gene>
<name>A0A8S0Y992_9GAMM</name>
<keyword evidence="2" id="KW-1185">Reference proteome</keyword>
<dbReference type="Proteomes" id="UP000494216">
    <property type="component" value="Unassembled WGS sequence"/>
</dbReference>
<sequence>MKDEDEIICWHNDHGKTWWVKGINLVKALYHSKGVLIPVVFEVVHKPHREKRQAI</sequence>
<comment type="caution">
    <text evidence="1">The sequence shown here is derived from an EMBL/GenBank/DDBJ whole genome shotgun (WGS) entry which is preliminary data.</text>
</comment>
<proteinExistence type="predicted"/>
<evidence type="ECO:0000313" key="1">
    <source>
        <dbReference type="EMBL" id="CAA9889816.1"/>
    </source>
</evidence>
<protein>
    <submittedName>
        <fullName evidence="1">Uncharacterized protein</fullName>
    </submittedName>
</protein>
<evidence type="ECO:0000313" key="2">
    <source>
        <dbReference type="Proteomes" id="UP000494216"/>
    </source>
</evidence>
<dbReference type="AlphaFoldDB" id="A0A8S0Y992"/>
<organism evidence="1 2">
    <name type="scientific">Candidatus Methylobacter favarea</name>
    <dbReference type="NCBI Taxonomy" id="2707345"/>
    <lineage>
        <taxon>Bacteria</taxon>
        <taxon>Pseudomonadati</taxon>
        <taxon>Pseudomonadota</taxon>
        <taxon>Gammaproteobacteria</taxon>
        <taxon>Methylococcales</taxon>
        <taxon>Methylococcaceae</taxon>
        <taxon>Methylobacter</taxon>
    </lineage>
</organism>
<reference evidence="1 2" key="1">
    <citation type="submission" date="2020-02" db="EMBL/GenBank/DDBJ databases">
        <authorList>
            <person name="Hogendoorn C."/>
        </authorList>
    </citation>
    <scope>NUCLEOTIDE SEQUENCE [LARGE SCALE GENOMIC DNA]</scope>
    <source>
        <strain evidence="1">METHB21</strain>
    </source>
</reference>